<reference evidence="2" key="1">
    <citation type="submission" date="2016-10" db="EMBL/GenBank/DDBJ databases">
        <authorList>
            <person name="Varghese N."/>
            <person name="Submissions S."/>
        </authorList>
    </citation>
    <scope>NUCLEOTIDE SEQUENCE [LARGE SCALE GENOMIC DNA]</scope>
    <source>
        <strain evidence="2">DSM 17724</strain>
    </source>
</reference>
<dbReference type="AlphaFoldDB" id="A0A1I0QCH8"/>
<evidence type="ECO:0000313" key="1">
    <source>
        <dbReference type="EMBL" id="SEW24637.1"/>
    </source>
</evidence>
<proteinExistence type="predicted"/>
<dbReference type="RefSeq" id="WP_089791642.1">
    <property type="nucleotide sequence ID" value="NZ_FOIU01000001.1"/>
</dbReference>
<dbReference type="EMBL" id="FOIU01000001">
    <property type="protein sequence ID" value="SEW24637.1"/>
    <property type="molecule type" value="Genomic_DNA"/>
</dbReference>
<protein>
    <submittedName>
        <fullName evidence="1">Uncharacterized protein</fullName>
    </submittedName>
</protein>
<name>A0A1I0QCH8_9FLAO</name>
<dbReference type="OrthoDB" id="1277159at2"/>
<keyword evidence="2" id="KW-1185">Reference proteome</keyword>
<dbReference type="STRING" id="356305.SAMN05421841_1810"/>
<organism evidence="1 2">
    <name type="scientific">Chryseobacterium wanjuense</name>
    <dbReference type="NCBI Taxonomy" id="356305"/>
    <lineage>
        <taxon>Bacteria</taxon>
        <taxon>Pseudomonadati</taxon>
        <taxon>Bacteroidota</taxon>
        <taxon>Flavobacteriia</taxon>
        <taxon>Flavobacteriales</taxon>
        <taxon>Weeksellaceae</taxon>
        <taxon>Chryseobacterium group</taxon>
        <taxon>Chryseobacterium</taxon>
    </lineage>
</organism>
<evidence type="ECO:0000313" key="2">
    <source>
        <dbReference type="Proteomes" id="UP000199469"/>
    </source>
</evidence>
<gene>
    <name evidence="1" type="ORF">SAMN05421841_1810</name>
</gene>
<accession>A0A1I0QCH8</accession>
<dbReference type="Proteomes" id="UP000199469">
    <property type="component" value="Unassembled WGS sequence"/>
</dbReference>
<sequence length="149" mass="18014">MITKINWFGIENLMYYKGKNKKMMAPPEALHFAREMTFPNHEAFNRLAKIWFEDKTIFQYKIDGELTSHEVYMIGDRLSETRLTLTLWVDEGDKGVPVARAYQTKRDIYIMQAYEEKNYYYKPSKAQIQEIFNYLFDNPNRLEINRFER</sequence>